<dbReference type="Gene3D" id="1.25.40.900">
    <property type="match status" value="1"/>
</dbReference>
<keyword evidence="3" id="KW-0732">Signal</keyword>
<evidence type="ECO:0000259" key="7">
    <source>
        <dbReference type="Pfam" id="PF14322"/>
    </source>
</evidence>
<dbReference type="InterPro" id="IPR011990">
    <property type="entry name" value="TPR-like_helical_dom_sf"/>
</dbReference>
<dbReference type="GO" id="GO:0009279">
    <property type="term" value="C:cell outer membrane"/>
    <property type="evidence" value="ECO:0007669"/>
    <property type="project" value="UniProtKB-SubCell"/>
</dbReference>
<evidence type="ECO:0000256" key="3">
    <source>
        <dbReference type="ARBA" id="ARBA00022729"/>
    </source>
</evidence>
<feature type="domain" description="RagB/SusD" evidence="6">
    <location>
        <begin position="335"/>
        <end position="476"/>
    </location>
</feature>
<evidence type="ECO:0000313" key="9">
    <source>
        <dbReference type="Proteomes" id="UP001156666"/>
    </source>
</evidence>
<dbReference type="Pfam" id="PF14322">
    <property type="entry name" value="SusD-like_3"/>
    <property type="match status" value="1"/>
</dbReference>
<dbReference type="AlphaFoldDB" id="A0AA37SSV6"/>
<dbReference type="Proteomes" id="UP001156666">
    <property type="component" value="Unassembled WGS sequence"/>
</dbReference>
<gene>
    <name evidence="8" type="ORF">GCM10007940_38400</name>
</gene>
<dbReference type="Pfam" id="PF07980">
    <property type="entry name" value="SusD_RagB"/>
    <property type="match status" value="1"/>
</dbReference>
<dbReference type="Gene3D" id="1.25.40.390">
    <property type="match status" value="1"/>
</dbReference>
<reference evidence="8" key="1">
    <citation type="journal article" date="2014" name="Int. J. Syst. Evol. Microbiol.">
        <title>Complete genome sequence of Corynebacterium casei LMG S-19264T (=DSM 44701T), isolated from a smear-ripened cheese.</title>
        <authorList>
            <consortium name="US DOE Joint Genome Institute (JGI-PGF)"/>
            <person name="Walter F."/>
            <person name="Albersmeier A."/>
            <person name="Kalinowski J."/>
            <person name="Ruckert C."/>
        </authorList>
    </citation>
    <scope>NUCLEOTIDE SEQUENCE</scope>
    <source>
        <strain evidence="8">NBRC 108769</strain>
    </source>
</reference>
<dbReference type="EMBL" id="BSOH01000027">
    <property type="protein sequence ID" value="GLR19224.1"/>
    <property type="molecule type" value="Genomic_DNA"/>
</dbReference>
<evidence type="ECO:0000256" key="5">
    <source>
        <dbReference type="ARBA" id="ARBA00023237"/>
    </source>
</evidence>
<dbReference type="RefSeq" id="WP_235292076.1">
    <property type="nucleotide sequence ID" value="NZ_BSOH01000027.1"/>
</dbReference>
<comment type="caution">
    <text evidence="8">The sequence shown here is derived from an EMBL/GenBank/DDBJ whole genome shotgun (WGS) entry which is preliminary data.</text>
</comment>
<protein>
    <submittedName>
        <fullName evidence="8">Membrane protein</fullName>
    </submittedName>
</protein>
<dbReference type="InterPro" id="IPR012944">
    <property type="entry name" value="SusD_RagB_dom"/>
</dbReference>
<sequence length="476" mass="52414">MKKIIIALFAIVGMFTFYSCDKELELFPQDATATELGFNNIKDFTDAVKGIYSGFRRSGYYGATSAAATIYYGPDLMSDDVIINSNGRRSRESIYDWRHDEDNSTETFWLSAYKVIQRSNLILENIDKLEDGPDKDNVRGEALAARGIAHFDLAKFYAPSPAQAGNSELGIPYVTSTASDARPSRNTLGETYSMILNDLNTAKGVINADNGVGRLNKAAVSAILSRIYLFMGDNGNVITAANDATAGYSLASRDEFDDLWRDEIESPVIWKIKIVDADNINIGVAWLQESPDGIRSEYNVDYSLFQLYQDNDIRKDVYFETSAFAGIDYNHIVKYRGRATGNANVVDAKAIRLAEVLLNKAEAQSETGDDSGALATLDILRAARYEGFTSGGETGDALKDAIALERRLELAFEGNRFFDLKRKGLPVTRSDFGDQADGSGEPAEFKVLDAGDHRFNMAIGLSEINANENIQQNAGY</sequence>
<evidence type="ECO:0000256" key="2">
    <source>
        <dbReference type="ARBA" id="ARBA00006275"/>
    </source>
</evidence>
<feature type="domain" description="SusD-like N-terminal" evidence="7">
    <location>
        <begin position="85"/>
        <end position="229"/>
    </location>
</feature>
<evidence type="ECO:0000256" key="1">
    <source>
        <dbReference type="ARBA" id="ARBA00004442"/>
    </source>
</evidence>
<name>A0AA37SSV6_9BACT</name>
<dbReference type="PROSITE" id="PS51257">
    <property type="entry name" value="PROKAR_LIPOPROTEIN"/>
    <property type="match status" value="1"/>
</dbReference>
<keyword evidence="9" id="KW-1185">Reference proteome</keyword>
<dbReference type="InterPro" id="IPR033985">
    <property type="entry name" value="SusD-like_N"/>
</dbReference>
<accession>A0AA37SSV6</accession>
<organism evidence="8 9">
    <name type="scientific">Portibacter lacus</name>
    <dbReference type="NCBI Taxonomy" id="1099794"/>
    <lineage>
        <taxon>Bacteria</taxon>
        <taxon>Pseudomonadati</taxon>
        <taxon>Bacteroidota</taxon>
        <taxon>Saprospiria</taxon>
        <taxon>Saprospirales</taxon>
        <taxon>Haliscomenobacteraceae</taxon>
        <taxon>Portibacter</taxon>
    </lineage>
</organism>
<comment type="similarity">
    <text evidence="2">Belongs to the SusD family.</text>
</comment>
<keyword evidence="4" id="KW-0472">Membrane</keyword>
<keyword evidence="5" id="KW-0998">Cell outer membrane</keyword>
<dbReference type="Gene3D" id="2.20.20.130">
    <property type="match status" value="1"/>
</dbReference>
<evidence type="ECO:0000313" key="8">
    <source>
        <dbReference type="EMBL" id="GLR19224.1"/>
    </source>
</evidence>
<evidence type="ECO:0000259" key="6">
    <source>
        <dbReference type="Pfam" id="PF07980"/>
    </source>
</evidence>
<comment type="subcellular location">
    <subcellularLocation>
        <location evidence="1">Cell outer membrane</location>
    </subcellularLocation>
</comment>
<reference evidence="8" key="2">
    <citation type="submission" date="2023-01" db="EMBL/GenBank/DDBJ databases">
        <title>Draft genome sequence of Portibacter lacus strain NBRC 108769.</title>
        <authorList>
            <person name="Sun Q."/>
            <person name="Mori K."/>
        </authorList>
    </citation>
    <scope>NUCLEOTIDE SEQUENCE</scope>
    <source>
        <strain evidence="8">NBRC 108769</strain>
    </source>
</reference>
<proteinExistence type="inferred from homology"/>
<evidence type="ECO:0000256" key="4">
    <source>
        <dbReference type="ARBA" id="ARBA00023136"/>
    </source>
</evidence>
<dbReference type="SUPFAM" id="SSF48452">
    <property type="entry name" value="TPR-like"/>
    <property type="match status" value="1"/>
</dbReference>